<evidence type="ECO:0000313" key="4">
    <source>
        <dbReference type="EMBL" id="PLB53668.1"/>
    </source>
</evidence>
<dbReference type="SUPFAM" id="SSF54637">
    <property type="entry name" value="Thioesterase/thiol ester dehydrase-isomerase"/>
    <property type="match status" value="1"/>
</dbReference>
<organism evidence="4 5">
    <name type="scientific">Aspergillus steynii IBT 23096</name>
    <dbReference type="NCBI Taxonomy" id="1392250"/>
    <lineage>
        <taxon>Eukaryota</taxon>
        <taxon>Fungi</taxon>
        <taxon>Dikarya</taxon>
        <taxon>Ascomycota</taxon>
        <taxon>Pezizomycotina</taxon>
        <taxon>Eurotiomycetes</taxon>
        <taxon>Eurotiomycetidae</taxon>
        <taxon>Eurotiales</taxon>
        <taxon>Aspergillaceae</taxon>
        <taxon>Aspergillus</taxon>
        <taxon>Aspergillus subgen. Circumdati</taxon>
    </lineage>
</organism>
<evidence type="ECO:0000256" key="1">
    <source>
        <dbReference type="ARBA" id="ARBA00008324"/>
    </source>
</evidence>
<dbReference type="EMBL" id="MSFO01000001">
    <property type="protein sequence ID" value="PLB53668.1"/>
    <property type="molecule type" value="Genomic_DNA"/>
</dbReference>
<evidence type="ECO:0000256" key="2">
    <source>
        <dbReference type="ARBA" id="ARBA00022801"/>
    </source>
</evidence>
<dbReference type="Pfam" id="PF03061">
    <property type="entry name" value="4HBT"/>
    <property type="match status" value="1"/>
</dbReference>
<name>A0A2I2GLA7_9EURO</name>
<dbReference type="InterPro" id="IPR003736">
    <property type="entry name" value="PAAI_dom"/>
</dbReference>
<dbReference type="GeneID" id="36555750"/>
<reference evidence="4 5" key="1">
    <citation type="submission" date="2016-12" db="EMBL/GenBank/DDBJ databases">
        <title>The genomes of Aspergillus section Nigri reveals drivers in fungal speciation.</title>
        <authorList>
            <consortium name="DOE Joint Genome Institute"/>
            <person name="Vesth T.C."/>
            <person name="Nybo J."/>
            <person name="Theobald S."/>
            <person name="Brandl J."/>
            <person name="Frisvad J.C."/>
            <person name="Nielsen K.F."/>
            <person name="Lyhne E.K."/>
            <person name="Kogle M.E."/>
            <person name="Kuo A."/>
            <person name="Riley R."/>
            <person name="Clum A."/>
            <person name="Nolan M."/>
            <person name="Lipzen A."/>
            <person name="Salamov A."/>
            <person name="Henrissat B."/>
            <person name="Wiebenga A."/>
            <person name="De Vries R.P."/>
            <person name="Grigoriev I.V."/>
            <person name="Mortensen U.H."/>
            <person name="Andersen M.R."/>
            <person name="Baker S.E."/>
        </authorList>
    </citation>
    <scope>NUCLEOTIDE SEQUENCE [LARGE SCALE GENOMIC DNA]</scope>
    <source>
        <strain evidence="4 5">IBT 23096</strain>
    </source>
</reference>
<dbReference type="AlphaFoldDB" id="A0A2I2GLA7"/>
<keyword evidence="2" id="KW-0378">Hydrolase</keyword>
<dbReference type="PANTHER" id="PTHR21660">
    <property type="entry name" value="THIOESTERASE SUPERFAMILY MEMBER-RELATED"/>
    <property type="match status" value="1"/>
</dbReference>
<sequence length="149" mass="16080">MTTAPPEDILAHVQGVRTRIQNNSPIYAFLLDEAVIYAAETGVIRATIRVNKKQINSKGTLHGTFSACVLDWAGGLAIATHGLQSTGLSTDMHISYVSTAKEGEELEIEGRTSRVGRTLGFTTVVISKRKENGELAVVAQGSHTKYIVR</sequence>
<dbReference type="Proteomes" id="UP000234275">
    <property type="component" value="Unassembled WGS sequence"/>
</dbReference>
<comment type="caution">
    <text evidence="4">The sequence shown here is derived from an EMBL/GenBank/DDBJ whole genome shotgun (WGS) entry which is preliminary data.</text>
</comment>
<comment type="similarity">
    <text evidence="1">Belongs to the thioesterase PaaI family.</text>
</comment>
<dbReference type="InterPro" id="IPR029069">
    <property type="entry name" value="HotDog_dom_sf"/>
</dbReference>
<evidence type="ECO:0000313" key="5">
    <source>
        <dbReference type="Proteomes" id="UP000234275"/>
    </source>
</evidence>
<dbReference type="VEuPathDB" id="FungiDB:P170DRAFT_431495"/>
<dbReference type="Gene3D" id="3.10.129.10">
    <property type="entry name" value="Hotdog Thioesterase"/>
    <property type="match status" value="1"/>
</dbReference>
<dbReference type="OrthoDB" id="46529at2759"/>
<dbReference type="InterPro" id="IPR039298">
    <property type="entry name" value="ACOT13"/>
</dbReference>
<dbReference type="InterPro" id="IPR006683">
    <property type="entry name" value="Thioestr_dom"/>
</dbReference>
<dbReference type="NCBIfam" id="TIGR00369">
    <property type="entry name" value="unchar_dom_1"/>
    <property type="match status" value="1"/>
</dbReference>
<dbReference type="RefSeq" id="XP_024708970.1">
    <property type="nucleotide sequence ID" value="XM_024848051.1"/>
</dbReference>
<keyword evidence="5" id="KW-1185">Reference proteome</keyword>
<dbReference type="STRING" id="1392250.A0A2I2GLA7"/>
<protein>
    <submittedName>
        <fullName evidence="4">Thioesterase family protein</fullName>
    </submittedName>
</protein>
<dbReference type="GO" id="GO:0047617">
    <property type="term" value="F:fatty acyl-CoA hydrolase activity"/>
    <property type="evidence" value="ECO:0007669"/>
    <property type="project" value="InterPro"/>
</dbReference>
<accession>A0A2I2GLA7</accession>
<dbReference type="FunFam" id="3.10.129.10:FF:000033">
    <property type="entry name" value="acyl-coenzyme A thioesterase 13"/>
    <property type="match status" value="1"/>
</dbReference>
<feature type="domain" description="Thioesterase" evidence="3">
    <location>
        <begin position="59"/>
        <end position="130"/>
    </location>
</feature>
<dbReference type="PANTHER" id="PTHR21660:SF11">
    <property type="entry name" value="FAMILY PROTEIN, PUTATIVE (AFU_ORTHOLOGUE AFUA_4G04355)-RELATED"/>
    <property type="match status" value="1"/>
</dbReference>
<evidence type="ECO:0000259" key="3">
    <source>
        <dbReference type="Pfam" id="PF03061"/>
    </source>
</evidence>
<proteinExistence type="inferred from homology"/>
<dbReference type="CDD" id="cd03443">
    <property type="entry name" value="PaaI_thioesterase"/>
    <property type="match status" value="1"/>
</dbReference>
<gene>
    <name evidence="4" type="ORF">P170DRAFT_431495</name>
</gene>